<evidence type="ECO:0000256" key="2">
    <source>
        <dbReference type="ARBA" id="ARBA00022448"/>
    </source>
</evidence>
<sequence length="258" mass="28826">ADKEAVTSVMISLSQIAKHREPPLKPSEWDKLLADMLKLRDEIFYCISASVCYEACVECLLCSGTKENIKHAEYLLSSRPDGSQRIDRVNYQRSVELVVKSAREYFNSANDVKDPCMKLAKACLDLVSPSEQSVIEELDFITALSVLAEFNVSILPLQVRLCQDKAELIEKSLDSSPTSYKDPGKLLRLASLLQLSGSDENTRRGRVLSLVAQRALDHDDFTVAYNACAELVKTGYIPGWKICRSLGQNTEFTNLKAR</sequence>
<dbReference type="GO" id="GO:0000149">
    <property type="term" value="F:SNARE binding"/>
    <property type="evidence" value="ECO:0007669"/>
    <property type="project" value="TreeGrafter"/>
</dbReference>
<dbReference type="OrthoDB" id="27490at2759"/>
<evidence type="ECO:0000256" key="1">
    <source>
        <dbReference type="ARBA" id="ARBA00004240"/>
    </source>
</evidence>
<gene>
    <name evidence="6" type="ORF">PACLA_8A088310</name>
</gene>
<dbReference type="Pfam" id="PF08314">
    <property type="entry name" value="Sec39"/>
    <property type="match status" value="1"/>
</dbReference>
<dbReference type="PANTHER" id="PTHR15922:SF2">
    <property type="entry name" value="NBAS SUBUNIT OF NRZ TETHERING COMPLEX"/>
    <property type="match status" value="1"/>
</dbReference>
<evidence type="ECO:0000256" key="4">
    <source>
        <dbReference type="ARBA" id="ARBA00022927"/>
    </source>
</evidence>
<feature type="non-terminal residue" evidence="6">
    <location>
        <position position="1"/>
    </location>
</feature>
<dbReference type="GO" id="GO:0006890">
    <property type="term" value="P:retrograde vesicle-mediated transport, Golgi to endoplasmic reticulum"/>
    <property type="evidence" value="ECO:0007669"/>
    <property type="project" value="InterPro"/>
</dbReference>
<dbReference type="Proteomes" id="UP001152795">
    <property type="component" value="Unassembled WGS sequence"/>
</dbReference>
<organism evidence="6 7">
    <name type="scientific">Paramuricea clavata</name>
    <name type="common">Red gorgonian</name>
    <name type="synonym">Violescent sea-whip</name>
    <dbReference type="NCBI Taxonomy" id="317549"/>
    <lineage>
        <taxon>Eukaryota</taxon>
        <taxon>Metazoa</taxon>
        <taxon>Cnidaria</taxon>
        <taxon>Anthozoa</taxon>
        <taxon>Octocorallia</taxon>
        <taxon>Malacalcyonacea</taxon>
        <taxon>Plexauridae</taxon>
        <taxon>Paramuricea</taxon>
    </lineage>
</organism>
<accession>A0A7D9KBG1</accession>
<proteinExistence type="predicted"/>
<evidence type="ECO:0000256" key="3">
    <source>
        <dbReference type="ARBA" id="ARBA00022824"/>
    </source>
</evidence>
<feature type="domain" description="Sec39" evidence="5">
    <location>
        <begin position="12"/>
        <end position="232"/>
    </location>
</feature>
<dbReference type="GO" id="GO:0070939">
    <property type="term" value="C:Dsl1/NZR complex"/>
    <property type="evidence" value="ECO:0007669"/>
    <property type="project" value="TreeGrafter"/>
</dbReference>
<dbReference type="AlphaFoldDB" id="A0A7D9KBG1"/>
<dbReference type="PANTHER" id="PTHR15922">
    <property type="entry name" value="NEUROBLASTOMA-AMPLIFIED SEQUENCE"/>
    <property type="match status" value="1"/>
</dbReference>
<dbReference type="InterPro" id="IPR013244">
    <property type="entry name" value="Sec39_domain"/>
</dbReference>
<evidence type="ECO:0000313" key="6">
    <source>
        <dbReference type="EMBL" id="CAB4043028.1"/>
    </source>
</evidence>
<name>A0A7D9KBG1_PARCT</name>
<dbReference type="EMBL" id="CACRXK020031353">
    <property type="protein sequence ID" value="CAB4043028.1"/>
    <property type="molecule type" value="Genomic_DNA"/>
</dbReference>
<keyword evidence="7" id="KW-1185">Reference proteome</keyword>
<reference evidence="6" key="1">
    <citation type="submission" date="2020-04" db="EMBL/GenBank/DDBJ databases">
        <authorList>
            <person name="Alioto T."/>
            <person name="Alioto T."/>
            <person name="Gomez Garrido J."/>
        </authorList>
    </citation>
    <scope>NUCLEOTIDE SEQUENCE</scope>
    <source>
        <strain evidence="6">A484AB</strain>
    </source>
</reference>
<evidence type="ECO:0000259" key="5">
    <source>
        <dbReference type="Pfam" id="PF08314"/>
    </source>
</evidence>
<keyword evidence="2" id="KW-0813">Transport</keyword>
<protein>
    <submittedName>
        <fullName evidence="6">Neuroblastoma-amplified sequence-like</fullName>
    </submittedName>
</protein>
<keyword evidence="3" id="KW-0256">Endoplasmic reticulum</keyword>
<dbReference type="GO" id="GO:0015031">
    <property type="term" value="P:protein transport"/>
    <property type="evidence" value="ECO:0007669"/>
    <property type="project" value="UniProtKB-KW"/>
</dbReference>
<evidence type="ECO:0000313" key="7">
    <source>
        <dbReference type="Proteomes" id="UP001152795"/>
    </source>
</evidence>
<comment type="caution">
    <text evidence="6">The sequence shown here is derived from an EMBL/GenBank/DDBJ whole genome shotgun (WGS) entry which is preliminary data.</text>
</comment>
<keyword evidence="4" id="KW-0653">Protein transport</keyword>
<comment type="subcellular location">
    <subcellularLocation>
        <location evidence="1">Endoplasmic reticulum</location>
    </subcellularLocation>
</comment>